<dbReference type="EMBL" id="DXCC01000029">
    <property type="protein sequence ID" value="HIZ15748.1"/>
    <property type="molecule type" value="Genomic_DNA"/>
</dbReference>
<dbReference type="GO" id="GO:0046872">
    <property type="term" value="F:metal ion binding"/>
    <property type="evidence" value="ECO:0007669"/>
    <property type="project" value="UniProtKB-KW"/>
</dbReference>
<evidence type="ECO:0000256" key="2">
    <source>
        <dbReference type="ARBA" id="ARBA00022723"/>
    </source>
</evidence>
<dbReference type="NCBIfam" id="NF001159">
    <property type="entry name" value="PRK00150.1-3"/>
    <property type="match status" value="1"/>
</dbReference>
<comment type="caution">
    <text evidence="5">The sequence shown here is derived from an EMBL/GenBank/DDBJ whole genome shotgun (WGS) entry which is preliminary data.</text>
</comment>
<evidence type="ECO:0000256" key="4">
    <source>
        <dbReference type="HAMAP-Rule" id="MF_00163"/>
    </source>
</evidence>
<reference evidence="5" key="2">
    <citation type="submission" date="2021-04" db="EMBL/GenBank/DDBJ databases">
        <authorList>
            <person name="Gilroy R."/>
        </authorList>
    </citation>
    <scope>NUCLEOTIDE SEQUENCE</scope>
    <source>
        <strain evidence="5">ChiHjej11B10-19426</strain>
    </source>
</reference>
<dbReference type="EC" id="3.5.1.88" evidence="4"/>
<organism evidence="5 6">
    <name type="scientific">Candidatus Tidjanibacter faecipullorum</name>
    <dbReference type="NCBI Taxonomy" id="2838766"/>
    <lineage>
        <taxon>Bacteria</taxon>
        <taxon>Pseudomonadati</taxon>
        <taxon>Bacteroidota</taxon>
        <taxon>Bacteroidia</taxon>
        <taxon>Bacteroidales</taxon>
        <taxon>Rikenellaceae</taxon>
        <taxon>Tidjanibacter</taxon>
    </lineage>
</organism>
<feature type="binding site" evidence="4">
    <location>
        <position position="140"/>
    </location>
    <ligand>
        <name>Fe cation</name>
        <dbReference type="ChEBI" id="CHEBI:24875"/>
    </ligand>
</feature>
<dbReference type="InterPro" id="IPR036821">
    <property type="entry name" value="Peptide_deformylase_sf"/>
</dbReference>
<comment type="function">
    <text evidence="4">Removes the formyl group from the N-terminal Met of newly synthesized proteins. Requires at least a dipeptide for an efficient rate of reaction. N-terminal L-methionine is a prerequisite for activity but the enzyme has broad specificity at other positions.</text>
</comment>
<feature type="active site" evidence="4">
    <location>
        <position position="141"/>
    </location>
</feature>
<protein>
    <recommendedName>
        <fullName evidence="4">Peptide deformylase</fullName>
        <shortName evidence="4">PDF</shortName>
        <ecNumber evidence="4">3.5.1.88</ecNumber>
    </recommendedName>
    <alternativeName>
        <fullName evidence="4">Polypeptide deformylase</fullName>
    </alternativeName>
</protein>
<evidence type="ECO:0000256" key="1">
    <source>
        <dbReference type="ARBA" id="ARBA00010759"/>
    </source>
</evidence>
<dbReference type="GO" id="GO:0042586">
    <property type="term" value="F:peptide deformylase activity"/>
    <property type="evidence" value="ECO:0007669"/>
    <property type="project" value="UniProtKB-UniRule"/>
</dbReference>
<name>A0A9D2ILQ9_9BACT</name>
<accession>A0A9D2ILQ9</accession>
<dbReference type="PIRSF" id="PIRSF004749">
    <property type="entry name" value="Pep_def"/>
    <property type="match status" value="1"/>
</dbReference>
<sequence length="185" mass="21282">MIYPIYIYGSPVLRNECEEIGRDFPDLTKLVEDMFETMYASDGVGLAAPQIGKNLRLFVVDTEPFASQDPTAAGYKRAFINPEIVEESDVEVLMGEGCLSLPGLHEEVYRPEKIRIRYLDEHFVEHEDELEGWPARAVQHEYDHIEGIVFTDRLAPLRKTLIRNKLNAMAKGKYEASYRTKQTRK</sequence>
<evidence type="ECO:0000313" key="5">
    <source>
        <dbReference type="EMBL" id="HIZ15748.1"/>
    </source>
</evidence>
<reference evidence="5" key="1">
    <citation type="journal article" date="2021" name="PeerJ">
        <title>Extensive microbial diversity within the chicken gut microbiome revealed by metagenomics and culture.</title>
        <authorList>
            <person name="Gilroy R."/>
            <person name="Ravi A."/>
            <person name="Getino M."/>
            <person name="Pursley I."/>
            <person name="Horton D.L."/>
            <person name="Alikhan N.F."/>
            <person name="Baker D."/>
            <person name="Gharbi K."/>
            <person name="Hall N."/>
            <person name="Watson M."/>
            <person name="Adriaenssens E.M."/>
            <person name="Foster-Nyarko E."/>
            <person name="Jarju S."/>
            <person name="Secka A."/>
            <person name="Antonio M."/>
            <person name="Oren A."/>
            <person name="Chaudhuri R.R."/>
            <person name="La Ragione R."/>
            <person name="Hildebrand F."/>
            <person name="Pallen M.J."/>
        </authorList>
    </citation>
    <scope>NUCLEOTIDE SEQUENCE</scope>
    <source>
        <strain evidence="5">ChiHjej11B10-19426</strain>
    </source>
</reference>
<dbReference type="GO" id="GO:0006412">
    <property type="term" value="P:translation"/>
    <property type="evidence" value="ECO:0007669"/>
    <property type="project" value="UniProtKB-UniRule"/>
</dbReference>
<dbReference type="CDD" id="cd00487">
    <property type="entry name" value="Pep_deformylase"/>
    <property type="match status" value="1"/>
</dbReference>
<dbReference type="NCBIfam" id="TIGR00079">
    <property type="entry name" value="pept_deformyl"/>
    <property type="match status" value="1"/>
</dbReference>
<evidence type="ECO:0000313" key="6">
    <source>
        <dbReference type="Proteomes" id="UP000824014"/>
    </source>
</evidence>
<dbReference type="AlphaFoldDB" id="A0A9D2ILQ9"/>
<comment type="cofactor">
    <cofactor evidence="4">
        <name>Fe(2+)</name>
        <dbReference type="ChEBI" id="CHEBI:29033"/>
    </cofactor>
    <text evidence="4">Binds 1 Fe(2+) ion.</text>
</comment>
<comment type="similarity">
    <text evidence="1 4">Belongs to the polypeptide deformylase family.</text>
</comment>
<proteinExistence type="inferred from homology"/>
<dbReference type="Gene3D" id="3.90.45.10">
    <property type="entry name" value="Peptide deformylase"/>
    <property type="match status" value="1"/>
</dbReference>
<dbReference type="Pfam" id="PF01327">
    <property type="entry name" value="Pep_deformylase"/>
    <property type="match status" value="1"/>
</dbReference>
<dbReference type="PANTHER" id="PTHR10458:SF22">
    <property type="entry name" value="PEPTIDE DEFORMYLASE"/>
    <property type="match status" value="1"/>
</dbReference>
<evidence type="ECO:0000256" key="3">
    <source>
        <dbReference type="ARBA" id="ARBA00022801"/>
    </source>
</evidence>
<dbReference type="InterPro" id="IPR023635">
    <property type="entry name" value="Peptide_deformylase"/>
</dbReference>
<dbReference type="HAMAP" id="MF_00163">
    <property type="entry name" value="Pep_deformylase"/>
    <property type="match status" value="1"/>
</dbReference>
<keyword evidence="2 4" id="KW-0479">Metal-binding</keyword>
<feature type="binding site" evidence="4">
    <location>
        <position position="98"/>
    </location>
    <ligand>
        <name>Fe cation</name>
        <dbReference type="ChEBI" id="CHEBI:24875"/>
    </ligand>
</feature>
<feature type="binding site" evidence="4">
    <location>
        <position position="144"/>
    </location>
    <ligand>
        <name>Fe cation</name>
        <dbReference type="ChEBI" id="CHEBI:24875"/>
    </ligand>
</feature>
<gene>
    <name evidence="4 5" type="primary">def</name>
    <name evidence="5" type="ORF">H9816_07570</name>
</gene>
<dbReference type="PANTHER" id="PTHR10458">
    <property type="entry name" value="PEPTIDE DEFORMYLASE"/>
    <property type="match status" value="1"/>
</dbReference>
<keyword evidence="4" id="KW-0648">Protein biosynthesis</keyword>
<dbReference type="PRINTS" id="PR01576">
    <property type="entry name" value="PDEFORMYLASE"/>
</dbReference>
<dbReference type="SUPFAM" id="SSF56420">
    <property type="entry name" value="Peptide deformylase"/>
    <property type="match status" value="1"/>
</dbReference>
<dbReference type="Proteomes" id="UP000824014">
    <property type="component" value="Unassembled WGS sequence"/>
</dbReference>
<comment type="catalytic activity">
    <reaction evidence="4">
        <text>N-terminal N-formyl-L-methionyl-[peptide] + H2O = N-terminal L-methionyl-[peptide] + formate</text>
        <dbReference type="Rhea" id="RHEA:24420"/>
        <dbReference type="Rhea" id="RHEA-COMP:10639"/>
        <dbReference type="Rhea" id="RHEA-COMP:10640"/>
        <dbReference type="ChEBI" id="CHEBI:15377"/>
        <dbReference type="ChEBI" id="CHEBI:15740"/>
        <dbReference type="ChEBI" id="CHEBI:49298"/>
        <dbReference type="ChEBI" id="CHEBI:64731"/>
        <dbReference type="EC" id="3.5.1.88"/>
    </reaction>
</comment>
<keyword evidence="4" id="KW-0408">Iron</keyword>
<keyword evidence="3 4" id="KW-0378">Hydrolase</keyword>